<evidence type="ECO:0000256" key="6">
    <source>
        <dbReference type="SAM" id="MobiDB-lite"/>
    </source>
</evidence>
<evidence type="ECO:0000256" key="5">
    <source>
        <dbReference type="PROSITE-ProRule" id="PRU01240"/>
    </source>
</evidence>
<dbReference type="PANTHER" id="PTHR43806">
    <property type="entry name" value="PEPTIDASE S8"/>
    <property type="match status" value="1"/>
</dbReference>
<organism evidence="8 9">
    <name type="scientific">Bacillus thuringiensis</name>
    <dbReference type="NCBI Taxonomy" id="1428"/>
    <lineage>
        <taxon>Bacteria</taxon>
        <taxon>Bacillati</taxon>
        <taxon>Bacillota</taxon>
        <taxon>Bacilli</taxon>
        <taxon>Bacillales</taxon>
        <taxon>Bacillaceae</taxon>
        <taxon>Bacillus</taxon>
        <taxon>Bacillus cereus group</taxon>
    </lineage>
</organism>
<dbReference type="PROSITE" id="PS51892">
    <property type="entry name" value="SUBTILASE"/>
    <property type="match status" value="1"/>
</dbReference>
<keyword evidence="4" id="KW-0720">Serine protease</keyword>
<dbReference type="InterPro" id="IPR034073">
    <property type="entry name" value="Subtilisin_DY-like_dom"/>
</dbReference>
<dbReference type="EMBL" id="CP015350">
    <property type="protein sequence ID" value="ANS49036.1"/>
    <property type="molecule type" value="Genomic_DNA"/>
</dbReference>
<feature type="region of interest" description="Disordered" evidence="6">
    <location>
        <begin position="411"/>
        <end position="459"/>
    </location>
</feature>
<keyword evidence="3" id="KW-0378">Hydrolase</keyword>
<dbReference type="PROSITE" id="PS00138">
    <property type="entry name" value="SUBTILASE_SER"/>
    <property type="match status" value="1"/>
</dbReference>
<dbReference type="GO" id="GO:0006508">
    <property type="term" value="P:proteolysis"/>
    <property type="evidence" value="ECO:0007669"/>
    <property type="project" value="UniProtKB-KW"/>
</dbReference>
<sequence length="459" mass="49615">MKNFKGMLISSLAITTFAGVGTTFVTNTVHAANDDSSKIQVRSNKSINTTTGSRFPVLSSVNPYDEPRFSRQGYLEEAPLGINAPYAWGIKGGNGQGATFVDLEEGWLLNHEDLVGQNIEFMSGKMSNDLSHGTSVLGVVSAADNGIGNIGIAPKAKAKVISVIRDNGRIDVRDAILSAVDSLQAGDVLLIEESFKYDGYGDDPLPVEVYPSIFNAIRKGTDKGIIIVEAAGNGGIDLDEFKDRNGKQILNRNSQDFKDSGAIIVGASTARVPHKRLAFSNYGSRIDVYGWGEYVDTLDTYQNQNSKGQKVTDQYIINRYTSNFRGTSSASPIIAGAAVSIQGIAKEHLGKAYTPKELRAILSNPNTGTKSNNLSSDKIGVLPDLKAILSNLGFHSDLTTNDPMVFPDNVEKNEGKENSTFVFPGEETKRTGDKNSTVTFPEEDLKQEEKEEGLIVFPD</sequence>
<dbReference type="InterPro" id="IPR036852">
    <property type="entry name" value="Peptidase_S8/S53_dom_sf"/>
</dbReference>
<dbReference type="RefSeq" id="WP_065484565.1">
    <property type="nucleotide sequence ID" value="NZ_CP015350.1"/>
</dbReference>
<dbReference type="InterPro" id="IPR050131">
    <property type="entry name" value="Peptidase_S8_subtilisin-like"/>
</dbReference>
<evidence type="ECO:0000256" key="4">
    <source>
        <dbReference type="ARBA" id="ARBA00022825"/>
    </source>
</evidence>
<protein>
    <submittedName>
        <fullName evidence="8">Collagenase</fullName>
    </submittedName>
</protein>
<dbReference type="Pfam" id="PF00082">
    <property type="entry name" value="Peptidase_S8"/>
    <property type="match status" value="1"/>
</dbReference>
<evidence type="ECO:0000256" key="3">
    <source>
        <dbReference type="ARBA" id="ARBA00022801"/>
    </source>
</evidence>
<dbReference type="InterPro" id="IPR023828">
    <property type="entry name" value="Peptidase_S8_Ser-AS"/>
</dbReference>
<evidence type="ECO:0000256" key="2">
    <source>
        <dbReference type="ARBA" id="ARBA00022670"/>
    </source>
</evidence>
<accession>A0A9W3X161</accession>
<dbReference type="Gene3D" id="3.40.50.200">
    <property type="entry name" value="Peptidase S8/S53 domain"/>
    <property type="match status" value="1"/>
</dbReference>
<dbReference type="CDD" id="cd04843">
    <property type="entry name" value="Peptidases_S8_11"/>
    <property type="match status" value="1"/>
</dbReference>
<reference evidence="8 9" key="1">
    <citation type="submission" date="2016-04" db="EMBL/GenBank/DDBJ databases">
        <title>High quality genome of the nematocidal Bacillus thuringiensis MYBT18246.</title>
        <authorList>
            <person name="Hollensteiner J."/>
            <person name="Poehlein A."/>
            <person name="Sproeer C."/>
            <person name="Bunk B."/>
            <person name="Rosenstiel P."/>
            <person name="Schulenburg H."/>
            <person name="Liesegang H."/>
        </authorList>
    </citation>
    <scope>NUCLEOTIDE SEQUENCE [LARGE SCALE GENOMIC DNA]</scope>
    <source>
        <strain evidence="8 9">MYBT18246</strain>
    </source>
</reference>
<keyword evidence="2" id="KW-0645">Protease</keyword>
<dbReference type="InterPro" id="IPR000209">
    <property type="entry name" value="Peptidase_S8/S53_dom"/>
</dbReference>
<gene>
    <name evidence="8" type="ORF">BT246_36880</name>
</gene>
<feature type="domain" description="Peptidase S8/S53" evidence="7">
    <location>
        <begin position="127"/>
        <end position="366"/>
    </location>
</feature>
<evidence type="ECO:0000313" key="9">
    <source>
        <dbReference type="Proteomes" id="UP000092743"/>
    </source>
</evidence>
<dbReference type="AlphaFoldDB" id="A0A9W3X161"/>
<dbReference type="GO" id="GO:0004252">
    <property type="term" value="F:serine-type endopeptidase activity"/>
    <property type="evidence" value="ECO:0007669"/>
    <property type="project" value="InterPro"/>
</dbReference>
<comment type="similarity">
    <text evidence="1 5">Belongs to the peptidase S8 family.</text>
</comment>
<dbReference type="PANTHER" id="PTHR43806:SF11">
    <property type="entry name" value="CEREVISIN-RELATED"/>
    <property type="match status" value="1"/>
</dbReference>
<evidence type="ECO:0000259" key="7">
    <source>
        <dbReference type="Pfam" id="PF00082"/>
    </source>
</evidence>
<evidence type="ECO:0000256" key="1">
    <source>
        <dbReference type="ARBA" id="ARBA00011073"/>
    </source>
</evidence>
<dbReference type="Proteomes" id="UP000092743">
    <property type="component" value="Chromosome"/>
</dbReference>
<dbReference type="PRINTS" id="PR00723">
    <property type="entry name" value="SUBTILISIN"/>
</dbReference>
<proteinExistence type="inferred from homology"/>
<dbReference type="InterPro" id="IPR015500">
    <property type="entry name" value="Peptidase_S8_subtilisin-rel"/>
</dbReference>
<comment type="caution">
    <text evidence="5">Lacks conserved residue(s) required for the propagation of feature annotation.</text>
</comment>
<dbReference type="SUPFAM" id="SSF52743">
    <property type="entry name" value="Subtilisin-like"/>
    <property type="match status" value="1"/>
</dbReference>
<name>A0A9W3X161_BACTU</name>
<evidence type="ECO:0000313" key="8">
    <source>
        <dbReference type="EMBL" id="ANS49036.1"/>
    </source>
</evidence>
<feature type="compositionally biased region" description="Basic and acidic residues" evidence="6">
    <location>
        <begin position="443"/>
        <end position="453"/>
    </location>
</feature>